<sequence>MIIDLPNTTTHLISRRLRELREERGEIATGRVLTFIVVATDEDDLPRIIDATHEASREHPARVLVVVTHRTSNEVRLDAEVRLGGDAGASEIIVMHLHGELSAHRASVVTPLLLPDTPIVAWWPTNGPRNPSADPIGALATRRITDSLYDADTDALFRRRMTYTQGDSDLAWARITLWRGLLASALDQTPCENIESVEITGPECDPSTDIAAGWLAERLQVPVTRRSSETGSVPRDEQGNKTIPIVKAELHRSNGDITVEVVDAETVQLTVDGKEALVTLGRRPLEDCLAEELRHLDPDYAFGHALRGLVRVNRPGRGGRWSQYRTGNGGDGNNGVDRWSSRYNVDEYNVQESMR</sequence>
<dbReference type="AlphaFoldDB" id="A0A9D1RZI5"/>
<name>A0A9D1RZI5_9CORY</name>
<dbReference type="Pfam" id="PF10128">
    <property type="entry name" value="OpcA_G6PD_assem"/>
    <property type="match status" value="1"/>
</dbReference>
<organism evidence="4 5">
    <name type="scientific">Candidatus Corynebacterium gallistercoris</name>
    <dbReference type="NCBI Taxonomy" id="2838530"/>
    <lineage>
        <taxon>Bacteria</taxon>
        <taxon>Bacillati</taxon>
        <taxon>Actinomycetota</taxon>
        <taxon>Actinomycetes</taxon>
        <taxon>Mycobacteriales</taxon>
        <taxon>Corynebacteriaceae</taxon>
        <taxon>Corynebacterium</taxon>
    </lineage>
</organism>
<dbReference type="Proteomes" id="UP000824189">
    <property type="component" value="Unassembled WGS sequence"/>
</dbReference>
<dbReference type="PANTHER" id="PTHR38658">
    <property type="entry name" value="OXPP CYCLE PROTEIN OPCA-RELATED"/>
    <property type="match status" value="1"/>
</dbReference>
<evidence type="ECO:0000256" key="1">
    <source>
        <dbReference type="SAM" id="MobiDB-lite"/>
    </source>
</evidence>
<feature type="domain" description="Glucose-6-phosphate dehydrogenase assembly protein OpcA N-terminal" evidence="2">
    <location>
        <begin position="53"/>
        <end position="156"/>
    </location>
</feature>
<dbReference type="EMBL" id="DXFZ01000084">
    <property type="protein sequence ID" value="HIW96158.1"/>
    <property type="molecule type" value="Genomic_DNA"/>
</dbReference>
<dbReference type="PANTHER" id="PTHR38658:SF1">
    <property type="entry name" value="OXPP CYCLE PROTEIN OPCA-RELATED"/>
    <property type="match status" value="1"/>
</dbReference>
<gene>
    <name evidence="4" type="ORF">H9867_06725</name>
</gene>
<dbReference type="InterPro" id="IPR046802">
    <property type="entry name" value="OpcA_G6PD_C"/>
</dbReference>
<evidence type="ECO:0000313" key="4">
    <source>
        <dbReference type="EMBL" id="HIW96158.1"/>
    </source>
</evidence>
<evidence type="ECO:0000259" key="3">
    <source>
        <dbReference type="Pfam" id="PF20171"/>
    </source>
</evidence>
<reference evidence="4" key="1">
    <citation type="journal article" date="2021" name="PeerJ">
        <title>Extensive microbial diversity within the chicken gut microbiome revealed by metagenomics and culture.</title>
        <authorList>
            <person name="Gilroy R."/>
            <person name="Ravi A."/>
            <person name="Getino M."/>
            <person name="Pursley I."/>
            <person name="Horton D.L."/>
            <person name="Alikhan N.F."/>
            <person name="Baker D."/>
            <person name="Gharbi K."/>
            <person name="Hall N."/>
            <person name="Watson M."/>
            <person name="Adriaenssens E.M."/>
            <person name="Foster-Nyarko E."/>
            <person name="Jarju S."/>
            <person name="Secka A."/>
            <person name="Antonio M."/>
            <person name="Oren A."/>
            <person name="Chaudhuri R.R."/>
            <person name="La Ragione R."/>
            <person name="Hildebrand F."/>
            <person name="Pallen M.J."/>
        </authorList>
    </citation>
    <scope>NUCLEOTIDE SEQUENCE</scope>
    <source>
        <strain evidence="4">4376</strain>
    </source>
</reference>
<evidence type="ECO:0000259" key="2">
    <source>
        <dbReference type="Pfam" id="PF10128"/>
    </source>
</evidence>
<comment type="caution">
    <text evidence="4">The sequence shown here is derived from an EMBL/GenBank/DDBJ whole genome shotgun (WGS) entry which is preliminary data.</text>
</comment>
<feature type="domain" description="Glucose-6-phosphate dehydrogenase assembly protein OpcA C-terminal" evidence="3">
    <location>
        <begin position="165"/>
        <end position="306"/>
    </location>
</feature>
<dbReference type="InterPro" id="IPR004555">
    <property type="entry name" value="G6PDH_assembly_OpcA"/>
</dbReference>
<reference evidence="4" key="2">
    <citation type="submission" date="2021-04" db="EMBL/GenBank/DDBJ databases">
        <authorList>
            <person name="Gilroy R."/>
        </authorList>
    </citation>
    <scope>NUCLEOTIDE SEQUENCE</scope>
    <source>
        <strain evidence="4">4376</strain>
    </source>
</reference>
<dbReference type="InterPro" id="IPR046801">
    <property type="entry name" value="OpcA_G6PD_N"/>
</dbReference>
<evidence type="ECO:0000313" key="5">
    <source>
        <dbReference type="Proteomes" id="UP000824189"/>
    </source>
</evidence>
<accession>A0A9D1RZI5</accession>
<feature type="region of interest" description="Disordered" evidence="1">
    <location>
        <begin position="317"/>
        <end position="338"/>
    </location>
</feature>
<dbReference type="Pfam" id="PF20171">
    <property type="entry name" value="OpcA_G6PD_C"/>
    <property type="match status" value="1"/>
</dbReference>
<proteinExistence type="predicted"/>
<protein>
    <submittedName>
        <fullName evidence="4">Glucose-6-phosphate dehydrogenase assembly protein OpcA</fullName>
    </submittedName>
</protein>